<sequence>AVGLVSLSMWFDFWNMPEASLDIKASVCYLGSVRDLNRCLQAGLFLVFHLSWSKENG</sequence>
<gene>
    <name evidence="1" type="ORF">PanWU01x14_094760</name>
</gene>
<evidence type="ECO:0000313" key="2">
    <source>
        <dbReference type="Proteomes" id="UP000237105"/>
    </source>
</evidence>
<proteinExistence type="predicted"/>
<dbReference type="AlphaFoldDB" id="A0A2P5D5E9"/>
<feature type="non-terminal residue" evidence="1">
    <location>
        <position position="57"/>
    </location>
</feature>
<comment type="caution">
    <text evidence="1">The sequence shown here is derived from an EMBL/GenBank/DDBJ whole genome shotgun (WGS) entry which is preliminary data.</text>
</comment>
<dbReference type="EMBL" id="JXTB01000062">
    <property type="protein sequence ID" value="PON68505.1"/>
    <property type="molecule type" value="Genomic_DNA"/>
</dbReference>
<accession>A0A2P5D5E9</accession>
<evidence type="ECO:0000313" key="1">
    <source>
        <dbReference type="EMBL" id="PON68505.1"/>
    </source>
</evidence>
<keyword evidence="2" id="KW-1185">Reference proteome</keyword>
<name>A0A2P5D5E9_PARAD</name>
<reference evidence="2" key="1">
    <citation type="submission" date="2016-06" db="EMBL/GenBank/DDBJ databases">
        <title>Parallel loss of symbiosis genes in relatives of nitrogen-fixing non-legume Parasponia.</title>
        <authorList>
            <person name="Van Velzen R."/>
            <person name="Holmer R."/>
            <person name="Bu F."/>
            <person name="Rutten L."/>
            <person name="Van Zeijl A."/>
            <person name="Liu W."/>
            <person name="Santuari L."/>
            <person name="Cao Q."/>
            <person name="Sharma T."/>
            <person name="Shen D."/>
            <person name="Roswanjaya Y."/>
            <person name="Wardhani T."/>
            <person name="Kalhor M.S."/>
            <person name="Jansen J."/>
            <person name="Van den Hoogen J."/>
            <person name="Gungor B."/>
            <person name="Hartog M."/>
            <person name="Hontelez J."/>
            <person name="Verver J."/>
            <person name="Yang W.-C."/>
            <person name="Schijlen E."/>
            <person name="Repin R."/>
            <person name="Schilthuizen M."/>
            <person name="Schranz E."/>
            <person name="Heidstra R."/>
            <person name="Miyata K."/>
            <person name="Fedorova E."/>
            <person name="Kohlen W."/>
            <person name="Bisseling T."/>
            <person name="Smit S."/>
            <person name="Geurts R."/>
        </authorList>
    </citation>
    <scope>NUCLEOTIDE SEQUENCE [LARGE SCALE GENOMIC DNA]</scope>
    <source>
        <strain evidence="2">cv. WU1-14</strain>
    </source>
</reference>
<organism evidence="1 2">
    <name type="scientific">Parasponia andersonii</name>
    <name type="common">Sponia andersonii</name>
    <dbReference type="NCBI Taxonomy" id="3476"/>
    <lineage>
        <taxon>Eukaryota</taxon>
        <taxon>Viridiplantae</taxon>
        <taxon>Streptophyta</taxon>
        <taxon>Embryophyta</taxon>
        <taxon>Tracheophyta</taxon>
        <taxon>Spermatophyta</taxon>
        <taxon>Magnoliopsida</taxon>
        <taxon>eudicotyledons</taxon>
        <taxon>Gunneridae</taxon>
        <taxon>Pentapetalae</taxon>
        <taxon>rosids</taxon>
        <taxon>fabids</taxon>
        <taxon>Rosales</taxon>
        <taxon>Cannabaceae</taxon>
        <taxon>Parasponia</taxon>
    </lineage>
</organism>
<feature type="non-terminal residue" evidence="1">
    <location>
        <position position="1"/>
    </location>
</feature>
<dbReference type="Proteomes" id="UP000237105">
    <property type="component" value="Unassembled WGS sequence"/>
</dbReference>
<protein>
    <submittedName>
        <fullName evidence="1">Uncharacterized protein</fullName>
    </submittedName>
</protein>